<dbReference type="InterPro" id="IPR025965">
    <property type="entry name" value="FlgD/Vpr_Ig-like"/>
</dbReference>
<protein>
    <recommendedName>
        <fullName evidence="1">FlgD/Vpr Ig-like domain-containing protein</fullName>
    </recommendedName>
</protein>
<dbReference type="Proteomes" id="UP000268469">
    <property type="component" value="Unassembled WGS sequence"/>
</dbReference>
<dbReference type="NCBIfam" id="TIGR04183">
    <property type="entry name" value="Por_Secre_tail"/>
    <property type="match status" value="1"/>
</dbReference>
<reference evidence="2 3" key="1">
    <citation type="submission" date="2018-06" db="EMBL/GenBank/DDBJ databases">
        <title>Extensive metabolic versatility and redundancy in microbially diverse, dynamic hydrothermal sediments.</title>
        <authorList>
            <person name="Dombrowski N."/>
            <person name="Teske A."/>
            <person name="Baker B.J."/>
        </authorList>
    </citation>
    <scope>NUCLEOTIDE SEQUENCE [LARGE SCALE GENOMIC DNA]</scope>
    <source>
        <strain evidence="2">B36_G15</strain>
    </source>
</reference>
<feature type="domain" description="FlgD/Vpr Ig-like" evidence="1">
    <location>
        <begin position="7"/>
        <end position="59"/>
    </location>
</feature>
<evidence type="ECO:0000313" key="2">
    <source>
        <dbReference type="EMBL" id="RKX68937.1"/>
    </source>
</evidence>
<dbReference type="Pfam" id="PF13860">
    <property type="entry name" value="FlgD_ig"/>
    <property type="match status" value="1"/>
</dbReference>
<dbReference type="InterPro" id="IPR026444">
    <property type="entry name" value="Secre_tail"/>
</dbReference>
<gene>
    <name evidence="2" type="ORF">DRP53_09655</name>
</gene>
<dbReference type="EMBL" id="QNBE01000118">
    <property type="protein sequence ID" value="RKX68937.1"/>
    <property type="molecule type" value="Genomic_DNA"/>
</dbReference>
<dbReference type="InterPro" id="IPR006530">
    <property type="entry name" value="YD"/>
</dbReference>
<dbReference type="AlphaFoldDB" id="A0A660SE36"/>
<proteinExistence type="predicted"/>
<sequence>MEIAFSPGDAGEVSLRIYDATGRLVKEFIPPTASTALTWDGRDESGRKVRSGVYFLRFEAGEYRATEKLLFLSPRP</sequence>
<organism evidence="2 3">
    <name type="scientific">candidate division WOR-3 bacterium</name>
    <dbReference type="NCBI Taxonomy" id="2052148"/>
    <lineage>
        <taxon>Bacteria</taxon>
        <taxon>Bacteria division WOR-3</taxon>
    </lineage>
</organism>
<dbReference type="NCBIfam" id="TIGR01643">
    <property type="entry name" value="YD_repeat_2x"/>
    <property type="match status" value="1"/>
</dbReference>
<comment type="caution">
    <text evidence="2">The sequence shown here is derived from an EMBL/GenBank/DDBJ whole genome shotgun (WGS) entry which is preliminary data.</text>
</comment>
<accession>A0A660SE36</accession>
<name>A0A660SE36_UNCW3</name>
<dbReference type="Gene3D" id="2.60.40.4070">
    <property type="match status" value="1"/>
</dbReference>
<evidence type="ECO:0000313" key="3">
    <source>
        <dbReference type="Proteomes" id="UP000268469"/>
    </source>
</evidence>
<evidence type="ECO:0000259" key="1">
    <source>
        <dbReference type="Pfam" id="PF13860"/>
    </source>
</evidence>